<dbReference type="AlphaFoldDB" id="A0A6H0KTU7"/>
<name>A0A6H0KTU7_9BACE</name>
<dbReference type="InterPro" id="IPR007712">
    <property type="entry name" value="RelE/ParE_toxin"/>
</dbReference>
<feature type="active site" description="Proton donor" evidence="3">
    <location>
        <position position="86"/>
    </location>
</feature>
<dbReference type="NCBIfam" id="TIGR02385">
    <property type="entry name" value="RelE_StbE"/>
    <property type="match status" value="1"/>
</dbReference>
<comment type="similarity">
    <text evidence="2">Belongs to the RelE toxin family. YafQ subfamily.</text>
</comment>
<evidence type="ECO:0000313" key="5">
    <source>
        <dbReference type="Proteomes" id="UP000501780"/>
    </source>
</evidence>
<dbReference type="GO" id="GO:0006402">
    <property type="term" value="P:mRNA catabolic process"/>
    <property type="evidence" value="ECO:0007669"/>
    <property type="project" value="TreeGrafter"/>
</dbReference>
<proteinExistence type="inferred from homology"/>
<evidence type="ECO:0000256" key="1">
    <source>
        <dbReference type="ARBA" id="ARBA00022649"/>
    </source>
</evidence>
<dbReference type="PIRSF" id="PIRSF006156">
    <property type="entry name" value="YafQ"/>
    <property type="match status" value="1"/>
</dbReference>
<sequence>MLEINVTHQFMKDLKTAKKRGLDIDKLNEVVRLIAEEKILPDKNKDHKLKGDYMGCRECHIQPDWLLIYVVEDSVKILNLLRTGSHSDLF</sequence>
<keyword evidence="1" id="KW-1277">Toxin-antitoxin system</keyword>
<dbReference type="Gene3D" id="3.30.2310.20">
    <property type="entry name" value="RelE-like"/>
    <property type="match status" value="1"/>
</dbReference>
<dbReference type="FunFam" id="3.30.2310.20:FF:000003">
    <property type="entry name" value="Type II toxin-antitoxin system YafQ family toxin"/>
    <property type="match status" value="1"/>
</dbReference>
<reference evidence="4 5" key="1">
    <citation type="submission" date="2020-03" db="EMBL/GenBank/DDBJ databases">
        <title>Genomic analysis of Bacteroides faecium CBA7301.</title>
        <authorList>
            <person name="Kim J."/>
            <person name="Roh S.W."/>
        </authorList>
    </citation>
    <scope>NUCLEOTIDE SEQUENCE [LARGE SCALE GENOMIC DNA]</scope>
    <source>
        <strain evidence="4 5">CBA7301</strain>
    </source>
</reference>
<accession>A0A6H0KTU7</accession>
<keyword evidence="5" id="KW-1185">Reference proteome</keyword>
<gene>
    <name evidence="4" type="ORF">BacF7301_21795</name>
</gene>
<dbReference type="GO" id="GO:0004521">
    <property type="term" value="F:RNA endonuclease activity"/>
    <property type="evidence" value="ECO:0007669"/>
    <property type="project" value="TreeGrafter"/>
</dbReference>
<dbReference type="PANTHER" id="PTHR40588:SF1">
    <property type="entry name" value="MRNA INTERFERASE TOXIN YAFQ"/>
    <property type="match status" value="1"/>
</dbReference>
<dbReference type="InterPro" id="IPR004386">
    <property type="entry name" value="Toxin_YafQ-like"/>
</dbReference>
<protein>
    <submittedName>
        <fullName evidence="4">Type II toxin-antitoxin system YafQ family toxin</fullName>
    </submittedName>
</protein>
<evidence type="ECO:0000256" key="2">
    <source>
        <dbReference type="ARBA" id="ARBA00061366"/>
    </source>
</evidence>
<dbReference type="NCBIfam" id="TIGR00053">
    <property type="entry name" value="YafQ family addiction module toxin"/>
    <property type="match status" value="1"/>
</dbReference>
<evidence type="ECO:0000313" key="4">
    <source>
        <dbReference type="EMBL" id="QIU96619.1"/>
    </source>
</evidence>
<dbReference type="SUPFAM" id="SSF143011">
    <property type="entry name" value="RelE-like"/>
    <property type="match status" value="1"/>
</dbReference>
<dbReference type="PANTHER" id="PTHR40588">
    <property type="entry name" value="MRNA INTERFERASE TOXIN YAFQ"/>
    <property type="match status" value="1"/>
</dbReference>
<dbReference type="RefSeq" id="WP_167966110.1">
    <property type="nucleotide sequence ID" value="NZ_CP050831.1"/>
</dbReference>
<evidence type="ECO:0000256" key="3">
    <source>
        <dbReference type="PIRSR" id="PIRSR006156-1"/>
    </source>
</evidence>
<dbReference type="InterPro" id="IPR035093">
    <property type="entry name" value="RelE/ParE_toxin_dom_sf"/>
</dbReference>
<dbReference type="KEGG" id="bfc:BacF7301_21795"/>
<dbReference type="EMBL" id="CP050831">
    <property type="protein sequence ID" value="QIU96619.1"/>
    <property type="molecule type" value="Genomic_DNA"/>
</dbReference>
<dbReference type="GO" id="GO:0006415">
    <property type="term" value="P:translational termination"/>
    <property type="evidence" value="ECO:0007669"/>
    <property type="project" value="TreeGrafter"/>
</dbReference>
<dbReference type="Pfam" id="PF15738">
    <property type="entry name" value="YafQ_toxin"/>
    <property type="match status" value="1"/>
</dbReference>
<dbReference type="Proteomes" id="UP000501780">
    <property type="component" value="Chromosome"/>
</dbReference>
<organism evidence="4 5">
    <name type="scientific">Bacteroides faecium</name>
    <dbReference type="NCBI Taxonomy" id="2715212"/>
    <lineage>
        <taxon>Bacteria</taxon>
        <taxon>Pseudomonadati</taxon>
        <taxon>Bacteroidota</taxon>
        <taxon>Bacteroidia</taxon>
        <taxon>Bacteroidales</taxon>
        <taxon>Bacteroidaceae</taxon>
        <taxon>Bacteroides</taxon>
    </lineage>
</organism>